<dbReference type="PANTHER" id="PTHR30419:SF8">
    <property type="entry name" value="NITROGEN ASSIMILATION TRANSCRIPTIONAL ACTIVATOR-RELATED"/>
    <property type="match status" value="1"/>
</dbReference>
<dbReference type="InterPro" id="IPR050950">
    <property type="entry name" value="HTH-type_LysR_regulators"/>
</dbReference>
<sequence>MRAQRLSLIVNGCPPASPSRDCRRYEVSLMNDTSLLSAANNHGDTKREIILIAKRESKRLRIGLSHLFQSYFKPLILQLHQHYPNVEISVSVSDSSNIEVLLQKGFIDIALIQKPYLREGYDAISFSPIDLVAVINEQLPESPHSTIPFLELGEFPLVLLRRNKDAGTYELLVDHFRKGGIEPHIVMNISQPGVILDWLESGLKAAALLPASEVDPARLAHCRVYDIQAAPQIFFPAMVKMSVVSYMKEMMDIVQSGYPFPAGHIT</sequence>
<evidence type="ECO:0000313" key="2">
    <source>
        <dbReference type="EMBL" id="TKI06620.1"/>
    </source>
</evidence>
<name>A0ABY2SNH6_9HYPH</name>
<comment type="caution">
    <text evidence="2">The sequence shown here is derived from an EMBL/GenBank/DDBJ whole genome shotgun (WGS) entry which is preliminary data.</text>
</comment>
<dbReference type="InterPro" id="IPR005119">
    <property type="entry name" value="LysR_subst-bd"/>
</dbReference>
<accession>A0ABY2SNH6</accession>
<evidence type="ECO:0000313" key="3">
    <source>
        <dbReference type="Proteomes" id="UP000305202"/>
    </source>
</evidence>
<dbReference type="PANTHER" id="PTHR30419">
    <property type="entry name" value="HTH-TYPE TRANSCRIPTIONAL REGULATOR YBHD"/>
    <property type="match status" value="1"/>
</dbReference>
<feature type="domain" description="LysR substrate-binding" evidence="1">
    <location>
        <begin position="55"/>
        <end position="216"/>
    </location>
</feature>
<protein>
    <submittedName>
        <fullName evidence="2">LysR family transcriptional regulator</fullName>
    </submittedName>
</protein>
<dbReference type="Pfam" id="PF03466">
    <property type="entry name" value="LysR_substrate"/>
    <property type="match status" value="1"/>
</dbReference>
<organism evidence="2 3">
    <name type="scientific">Martelella alba</name>
    <dbReference type="NCBI Taxonomy" id="2590451"/>
    <lineage>
        <taxon>Bacteria</taxon>
        <taxon>Pseudomonadati</taxon>
        <taxon>Pseudomonadota</taxon>
        <taxon>Alphaproteobacteria</taxon>
        <taxon>Hyphomicrobiales</taxon>
        <taxon>Aurantimonadaceae</taxon>
        <taxon>Martelella</taxon>
    </lineage>
</organism>
<dbReference type="CDD" id="cd05466">
    <property type="entry name" value="PBP2_LTTR_substrate"/>
    <property type="match status" value="1"/>
</dbReference>
<proteinExistence type="predicted"/>
<reference evidence="2 3" key="1">
    <citation type="submission" date="2019-04" db="EMBL/GenBank/DDBJ databases">
        <authorList>
            <person name="Li M."/>
            <person name="Gao C."/>
        </authorList>
    </citation>
    <scope>NUCLEOTIDE SEQUENCE [LARGE SCALE GENOMIC DNA]</scope>
    <source>
        <strain evidence="2 3">BGMRC 2031</strain>
    </source>
</reference>
<dbReference type="Proteomes" id="UP000305202">
    <property type="component" value="Unassembled WGS sequence"/>
</dbReference>
<dbReference type="SUPFAM" id="SSF53850">
    <property type="entry name" value="Periplasmic binding protein-like II"/>
    <property type="match status" value="1"/>
</dbReference>
<keyword evidence="3" id="KW-1185">Reference proteome</keyword>
<gene>
    <name evidence="2" type="ORF">FCN80_10185</name>
</gene>
<dbReference type="Gene3D" id="3.40.190.290">
    <property type="match status" value="1"/>
</dbReference>
<evidence type="ECO:0000259" key="1">
    <source>
        <dbReference type="Pfam" id="PF03466"/>
    </source>
</evidence>
<dbReference type="EMBL" id="SZPQ01000011">
    <property type="protein sequence ID" value="TKI06620.1"/>
    <property type="molecule type" value="Genomic_DNA"/>
</dbReference>